<dbReference type="EMBL" id="PCXQ01000005">
    <property type="protein sequence ID" value="PJE50782.1"/>
    <property type="molecule type" value="Genomic_DNA"/>
</dbReference>
<organism evidence="1 2">
    <name type="scientific">Candidatus Yanofskybacteria bacterium CG10_big_fil_rev_8_21_14_0_10_36_16</name>
    <dbReference type="NCBI Taxonomy" id="1975096"/>
    <lineage>
        <taxon>Bacteria</taxon>
        <taxon>Candidatus Yanofskyibacteriota</taxon>
    </lineage>
</organism>
<sequence>MPEKTEGGFCWHQSEFTPFGWCPDFEKRLKNIKETAPQDICNRLIVLFKPVRGQIPEEVVRAKQLHLEAMQAYHKAREADEEAIQTHKGSITTHNMTWKAYQEAPPENKEILKQKYEKSKNDCFDAKERQQQTQQAHNKASKICIESVRNYKKVLAKHIETIEALHRKECPECPWNGRAIFSEVV</sequence>
<evidence type="ECO:0000313" key="2">
    <source>
        <dbReference type="Proteomes" id="UP000228496"/>
    </source>
</evidence>
<evidence type="ECO:0008006" key="3">
    <source>
        <dbReference type="Google" id="ProtNLM"/>
    </source>
</evidence>
<comment type="caution">
    <text evidence="1">The sequence shown here is derived from an EMBL/GenBank/DDBJ whole genome shotgun (WGS) entry which is preliminary data.</text>
</comment>
<accession>A0A2J0Q7F4</accession>
<evidence type="ECO:0000313" key="1">
    <source>
        <dbReference type="EMBL" id="PJE50782.1"/>
    </source>
</evidence>
<gene>
    <name evidence="1" type="ORF">COV29_03575</name>
</gene>
<dbReference type="Proteomes" id="UP000228496">
    <property type="component" value="Unassembled WGS sequence"/>
</dbReference>
<protein>
    <recommendedName>
        <fullName evidence="3">F-BAR domain-containing protein</fullName>
    </recommendedName>
</protein>
<reference evidence="1 2" key="1">
    <citation type="submission" date="2017-09" db="EMBL/GenBank/DDBJ databases">
        <title>Depth-based differentiation of microbial function through sediment-hosted aquifers and enrichment of novel symbionts in the deep terrestrial subsurface.</title>
        <authorList>
            <person name="Probst A.J."/>
            <person name="Ladd B."/>
            <person name="Jarett J.K."/>
            <person name="Geller-Mcgrath D.E."/>
            <person name="Sieber C.M."/>
            <person name="Emerson J.B."/>
            <person name="Anantharaman K."/>
            <person name="Thomas B.C."/>
            <person name="Malmstrom R."/>
            <person name="Stieglmeier M."/>
            <person name="Klingl A."/>
            <person name="Woyke T."/>
            <person name="Ryan C.M."/>
            <person name="Banfield J.F."/>
        </authorList>
    </citation>
    <scope>NUCLEOTIDE SEQUENCE [LARGE SCALE GENOMIC DNA]</scope>
    <source>
        <strain evidence="1">CG10_big_fil_rev_8_21_14_0_10_36_16</strain>
    </source>
</reference>
<name>A0A2J0Q7F4_9BACT</name>
<dbReference type="AlphaFoldDB" id="A0A2J0Q7F4"/>
<proteinExistence type="predicted"/>